<evidence type="ECO:0000313" key="3">
    <source>
        <dbReference type="EMBL" id="QHI95403.1"/>
    </source>
</evidence>
<sequence>MDAQRLDLWFFYARLAKSRNLCSNFIEKGTVRLNGQRILKAHSKVRVGDILTFPLPSAPMTIKVWQVLKLGNRRGPAPEAMQLYLDIKE</sequence>
<dbReference type="RefSeq" id="WP_160618480.1">
    <property type="nucleotide sequence ID" value="NZ_CP047652.1"/>
</dbReference>
<evidence type="ECO:0000256" key="1">
    <source>
        <dbReference type="PROSITE-ProRule" id="PRU00182"/>
    </source>
</evidence>
<dbReference type="SUPFAM" id="SSF55174">
    <property type="entry name" value="Alpha-L RNA-binding motif"/>
    <property type="match status" value="1"/>
</dbReference>
<organism evidence="3 4">
    <name type="scientific">Aristophania vespae</name>
    <dbReference type="NCBI Taxonomy" id="2697033"/>
    <lineage>
        <taxon>Bacteria</taxon>
        <taxon>Pseudomonadati</taxon>
        <taxon>Pseudomonadota</taxon>
        <taxon>Alphaproteobacteria</taxon>
        <taxon>Acetobacterales</taxon>
        <taxon>Acetobacteraceae</taxon>
        <taxon>Aristophania</taxon>
    </lineage>
</organism>
<feature type="domain" description="RNA-binding S4" evidence="2">
    <location>
        <begin position="4"/>
        <end position="66"/>
    </location>
</feature>
<protein>
    <submittedName>
        <fullName evidence="3">RNA-binding S4 domain-containing protein</fullName>
    </submittedName>
</protein>
<dbReference type="CDD" id="cd00165">
    <property type="entry name" value="S4"/>
    <property type="match status" value="1"/>
</dbReference>
<dbReference type="AlphaFoldDB" id="A0A6P1ND45"/>
<dbReference type="InterPro" id="IPR002942">
    <property type="entry name" value="S4_RNA-bd"/>
</dbReference>
<proteinExistence type="predicted"/>
<accession>A0A6P1ND45</accession>
<keyword evidence="1" id="KW-0694">RNA-binding</keyword>
<gene>
    <name evidence="3" type="ORF">GT348_03190</name>
</gene>
<name>A0A6P1ND45_9PROT</name>
<dbReference type="Gene3D" id="3.10.290.10">
    <property type="entry name" value="RNA-binding S4 domain"/>
    <property type="match status" value="1"/>
</dbReference>
<evidence type="ECO:0000313" key="4">
    <source>
        <dbReference type="Proteomes" id="UP000463975"/>
    </source>
</evidence>
<dbReference type="GO" id="GO:0003723">
    <property type="term" value="F:RNA binding"/>
    <property type="evidence" value="ECO:0007669"/>
    <property type="project" value="UniProtKB-KW"/>
</dbReference>
<dbReference type="SMART" id="SM00363">
    <property type="entry name" value="S4"/>
    <property type="match status" value="1"/>
</dbReference>
<dbReference type="PROSITE" id="PS50889">
    <property type="entry name" value="S4"/>
    <property type="match status" value="1"/>
</dbReference>
<dbReference type="Pfam" id="PF01479">
    <property type="entry name" value="S4"/>
    <property type="match status" value="1"/>
</dbReference>
<dbReference type="InterPro" id="IPR036986">
    <property type="entry name" value="S4_RNA-bd_sf"/>
</dbReference>
<evidence type="ECO:0000259" key="2">
    <source>
        <dbReference type="SMART" id="SM00363"/>
    </source>
</evidence>
<dbReference type="Proteomes" id="UP000463975">
    <property type="component" value="Chromosome"/>
</dbReference>
<dbReference type="EMBL" id="CP047652">
    <property type="protein sequence ID" value="QHI95403.1"/>
    <property type="molecule type" value="Genomic_DNA"/>
</dbReference>
<keyword evidence="4" id="KW-1185">Reference proteome</keyword>
<dbReference type="KEGG" id="bomb:GT348_03190"/>
<reference evidence="3 4" key="1">
    <citation type="submission" date="2020-01" db="EMBL/GenBank/DDBJ databases">
        <title>Genome sequencing of strain KACC 21507.</title>
        <authorList>
            <person name="Heo J."/>
            <person name="Kim S.-J."/>
            <person name="Kim J.-S."/>
            <person name="Hong S.-B."/>
            <person name="Kwon S.-W."/>
        </authorList>
    </citation>
    <scope>NUCLEOTIDE SEQUENCE [LARGE SCALE GENOMIC DNA]</scope>
    <source>
        <strain evidence="3 4">KACC 21507</strain>
    </source>
</reference>